<evidence type="ECO:0000313" key="2">
    <source>
        <dbReference type="Proteomes" id="UP000799754"/>
    </source>
</evidence>
<sequence length="213" mass="23047">MLAALPQPGLVLFPGFTAQRPETFFVKCDSGSSTMAHYQVSFASPTGGPGAPLMRINEEEKKTIIFRLLNGQEAMRIVKQVHNWSGKSPEYHGYAPDGRKLWHLSLKSGLLKTKYVLTWEPGSGSCMPSVEIENKTSSGDLGLLVNGSLAMTVTKPNILKWRRENVVNVAPGMDILLALGLNWIRYDKQSMDAKAIGKGVGDGGDSVAAISGE</sequence>
<reference evidence="1" key="1">
    <citation type="journal article" date="2020" name="Stud. Mycol.">
        <title>101 Dothideomycetes genomes: a test case for predicting lifestyles and emergence of pathogens.</title>
        <authorList>
            <person name="Haridas S."/>
            <person name="Albert R."/>
            <person name="Binder M."/>
            <person name="Bloem J."/>
            <person name="Labutti K."/>
            <person name="Salamov A."/>
            <person name="Andreopoulos B."/>
            <person name="Baker S."/>
            <person name="Barry K."/>
            <person name="Bills G."/>
            <person name="Bluhm B."/>
            <person name="Cannon C."/>
            <person name="Castanera R."/>
            <person name="Culley D."/>
            <person name="Daum C."/>
            <person name="Ezra D."/>
            <person name="Gonzalez J."/>
            <person name="Henrissat B."/>
            <person name="Kuo A."/>
            <person name="Liang C."/>
            <person name="Lipzen A."/>
            <person name="Lutzoni F."/>
            <person name="Magnuson J."/>
            <person name="Mondo S."/>
            <person name="Nolan M."/>
            <person name="Ohm R."/>
            <person name="Pangilinan J."/>
            <person name="Park H.-J."/>
            <person name="Ramirez L."/>
            <person name="Alfaro M."/>
            <person name="Sun H."/>
            <person name="Tritt A."/>
            <person name="Yoshinaga Y."/>
            <person name="Zwiers L.-H."/>
            <person name="Turgeon B."/>
            <person name="Goodwin S."/>
            <person name="Spatafora J."/>
            <person name="Crous P."/>
            <person name="Grigoriev I."/>
        </authorList>
    </citation>
    <scope>NUCLEOTIDE SEQUENCE</scope>
    <source>
        <strain evidence="1">CBS 525.71</strain>
    </source>
</reference>
<accession>A0ACB6S9Y0</accession>
<dbReference type="Proteomes" id="UP000799754">
    <property type="component" value="Unassembled WGS sequence"/>
</dbReference>
<dbReference type="EMBL" id="MU006705">
    <property type="protein sequence ID" value="KAF2631101.1"/>
    <property type="molecule type" value="Genomic_DNA"/>
</dbReference>
<protein>
    <submittedName>
        <fullName evidence="1">Uncharacterized protein</fullName>
    </submittedName>
</protein>
<gene>
    <name evidence="1" type="ORF">BU25DRAFT_333315</name>
</gene>
<comment type="caution">
    <text evidence="1">The sequence shown here is derived from an EMBL/GenBank/DDBJ whole genome shotgun (WGS) entry which is preliminary data.</text>
</comment>
<evidence type="ECO:0000313" key="1">
    <source>
        <dbReference type="EMBL" id="KAF2631101.1"/>
    </source>
</evidence>
<name>A0ACB6S9Y0_9PLEO</name>
<proteinExistence type="predicted"/>
<organism evidence="1 2">
    <name type="scientific">Macroventuria anomochaeta</name>
    <dbReference type="NCBI Taxonomy" id="301207"/>
    <lineage>
        <taxon>Eukaryota</taxon>
        <taxon>Fungi</taxon>
        <taxon>Dikarya</taxon>
        <taxon>Ascomycota</taxon>
        <taxon>Pezizomycotina</taxon>
        <taxon>Dothideomycetes</taxon>
        <taxon>Pleosporomycetidae</taxon>
        <taxon>Pleosporales</taxon>
        <taxon>Pleosporineae</taxon>
        <taxon>Didymellaceae</taxon>
        <taxon>Macroventuria</taxon>
    </lineage>
</organism>
<keyword evidence="2" id="KW-1185">Reference proteome</keyword>